<reference evidence="1 2" key="1">
    <citation type="submission" date="2014-04" db="EMBL/GenBank/DDBJ databases">
        <authorList>
            <consortium name="DOE Joint Genome Institute"/>
            <person name="Kuo A."/>
            <person name="Kohler A."/>
            <person name="Costa M.D."/>
            <person name="Nagy L.G."/>
            <person name="Floudas D."/>
            <person name="Copeland A."/>
            <person name="Barry K.W."/>
            <person name="Cichocki N."/>
            <person name="Veneault-Fourrey C."/>
            <person name="LaButti K."/>
            <person name="Lindquist E.A."/>
            <person name="Lipzen A."/>
            <person name="Lundell T."/>
            <person name="Morin E."/>
            <person name="Murat C."/>
            <person name="Sun H."/>
            <person name="Tunlid A."/>
            <person name="Henrissat B."/>
            <person name="Grigoriev I.V."/>
            <person name="Hibbett D.S."/>
            <person name="Martin F."/>
            <person name="Nordberg H.P."/>
            <person name="Cantor M.N."/>
            <person name="Hua S.X."/>
        </authorList>
    </citation>
    <scope>NUCLEOTIDE SEQUENCE [LARGE SCALE GENOMIC DNA]</scope>
    <source>
        <strain evidence="1 2">441</strain>
    </source>
</reference>
<dbReference type="EMBL" id="KN833724">
    <property type="protein sequence ID" value="KIK23691.1"/>
    <property type="molecule type" value="Genomic_DNA"/>
</dbReference>
<keyword evidence="2" id="KW-1185">Reference proteome</keyword>
<dbReference type="HOGENOM" id="CLU_2905041_0_0_1"/>
<organism evidence="1 2">
    <name type="scientific">Pisolithus microcarpus 441</name>
    <dbReference type="NCBI Taxonomy" id="765257"/>
    <lineage>
        <taxon>Eukaryota</taxon>
        <taxon>Fungi</taxon>
        <taxon>Dikarya</taxon>
        <taxon>Basidiomycota</taxon>
        <taxon>Agaricomycotina</taxon>
        <taxon>Agaricomycetes</taxon>
        <taxon>Agaricomycetidae</taxon>
        <taxon>Boletales</taxon>
        <taxon>Sclerodermatineae</taxon>
        <taxon>Pisolithaceae</taxon>
        <taxon>Pisolithus</taxon>
    </lineage>
</organism>
<proteinExistence type="predicted"/>
<protein>
    <submittedName>
        <fullName evidence="1">Uncharacterized protein</fullName>
    </submittedName>
</protein>
<sequence>METIRELRPRVSARSEKKLRSSQYYNAYSPVGKDFRSKVSILADADIVSDTQKVAECQRVRL</sequence>
<dbReference type="AlphaFoldDB" id="A0A0C9Z3L1"/>
<evidence type="ECO:0000313" key="2">
    <source>
        <dbReference type="Proteomes" id="UP000054018"/>
    </source>
</evidence>
<accession>A0A0C9Z3L1</accession>
<reference evidence="2" key="2">
    <citation type="submission" date="2015-01" db="EMBL/GenBank/DDBJ databases">
        <title>Evolutionary Origins and Diversification of the Mycorrhizal Mutualists.</title>
        <authorList>
            <consortium name="DOE Joint Genome Institute"/>
            <consortium name="Mycorrhizal Genomics Consortium"/>
            <person name="Kohler A."/>
            <person name="Kuo A."/>
            <person name="Nagy L.G."/>
            <person name="Floudas D."/>
            <person name="Copeland A."/>
            <person name="Barry K.W."/>
            <person name="Cichocki N."/>
            <person name="Veneault-Fourrey C."/>
            <person name="LaButti K."/>
            <person name="Lindquist E.A."/>
            <person name="Lipzen A."/>
            <person name="Lundell T."/>
            <person name="Morin E."/>
            <person name="Murat C."/>
            <person name="Riley R."/>
            <person name="Ohm R."/>
            <person name="Sun H."/>
            <person name="Tunlid A."/>
            <person name="Henrissat B."/>
            <person name="Grigoriev I.V."/>
            <person name="Hibbett D.S."/>
            <person name="Martin F."/>
        </authorList>
    </citation>
    <scope>NUCLEOTIDE SEQUENCE [LARGE SCALE GENOMIC DNA]</scope>
    <source>
        <strain evidence="2">441</strain>
    </source>
</reference>
<name>A0A0C9Z3L1_9AGAM</name>
<dbReference type="Proteomes" id="UP000054018">
    <property type="component" value="Unassembled WGS sequence"/>
</dbReference>
<gene>
    <name evidence="1" type="ORF">PISMIDRAFT_679151</name>
</gene>
<evidence type="ECO:0000313" key="1">
    <source>
        <dbReference type="EMBL" id="KIK23691.1"/>
    </source>
</evidence>